<dbReference type="InParanoid" id="A0A1C7NSG3"/>
<reference evidence="1 2" key="1">
    <citation type="submission" date="2016-03" db="EMBL/GenBank/DDBJ databases">
        <title>Choanephora cucurbitarum.</title>
        <authorList>
            <person name="Min B."/>
            <person name="Park H."/>
            <person name="Park J.-H."/>
            <person name="Shin H.-D."/>
            <person name="Choi I.-G."/>
        </authorList>
    </citation>
    <scope>NUCLEOTIDE SEQUENCE [LARGE SCALE GENOMIC DNA]</scope>
    <source>
        <strain evidence="1 2">KUS-F28377</strain>
    </source>
</reference>
<evidence type="ECO:0000313" key="1">
    <source>
        <dbReference type="EMBL" id="OBZ91526.1"/>
    </source>
</evidence>
<evidence type="ECO:0008006" key="3">
    <source>
        <dbReference type="Google" id="ProtNLM"/>
    </source>
</evidence>
<evidence type="ECO:0000313" key="2">
    <source>
        <dbReference type="Proteomes" id="UP000093000"/>
    </source>
</evidence>
<dbReference type="EMBL" id="LUGH01000009">
    <property type="protein sequence ID" value="OBZ91526.1"/>
    <property type="molecule type" value="Genomic_DNA"/>
</dbReference>
<comment type="caution">
    <text evidence="1">The sequence shown here is derived from an EMBL/GenBank/DDBJ whole genome shotgun (WGS) entry which is preliminary data.</text>
</comment>
<dbReference type="Proteomes" id="UP000093000">
    <property type="component" value="Unassembled WGS sequence"/>
</dbReference>
<protein>
    <recommendedName>
        <fullName evidence="3">Arrestin-like N-terminal domain-containing protein</fullName>
    </recommendedName>
</protein>
<sequence>MRLVGKEQIGDKTFVIVDDIYHLSSRPNDWRMMNNNTYQLGFGFSVPSNIPSSFEDRTASPSKSICYTIQITTSLAPETCWIRPIYFHQSITEESLPKRVFWGVAKLANNQAKWQYELEFPNMFHLDITKSEHVFVRMRSLGQPGIDTCCLIGCQIVQVIHMEGYKCQNQIVAATAKLLRKPNTSWNNPFKLTYEPSELVLPTVEGQKLSIEHYIKFTFAFNDLKVESNMNFEFPVLFMGNLNKSSTHTIVSTRRPMPTVMSSSPSSVSSCNSLKEETRSHDSALDMTVSPDTSINYFALFVKKN</sequence>
<dbReference type="OrthoDB" id="2205005at2759"/>
<organism evidence="1 2">
    <name type="scientific">Choanephora cucurbitarum</name>
    <dbReference type="NCBI Taxonomy" id="101091"/>
    <lineage>
        <taxon>Eukaryota</taxon>
        <taxon>Fungi</taxon>
        <taxon>Fungi incertae sedis</taxon>
        <taxon>Mucoromycota</taxon>
        <taxon>Mucoromycotina</taxon>
        <taxon>Mucoromycetes</taxon>
        <taxon>Mucorales</taxon>
        <taxon>Mucorineae</taxon>
        <taxon>Choanephoraceae</taxon>
        <taxon>Choanephoroideae</taxon>
        <taxon>Choanephora</taxon>
    </lineage>
</organism>
<name>A0A1C7NSG3_9FUNG</name>
<gene>
    <name evidence="1" type="ORF">A0J61_00428</name>
</gene>
<dbReference type="AlphaFoldDB" id="A0A1C7NSG3"/>
<proteinExistence type="predicted"/>
<accession>A0A1C7NSG3</accession>
<keyword evidence="2" id="KW-1185">Reference proteome</keyword>